<organism evidence="1 2">
    <name type="scientific">Mycena chlorophos</name>
    <name type="common">Agaric fungus</name>
    <name type="synonym">Agaricus chlorophos</name>
    <dbReference type="NCBI Taxonomy" id="658473"/>
    <lineage>
        <taxon>Eukaryota</taxon>
        <taxon>Fungi</taxon>
        <taxon>Dikarya</taxon>
        <taxon>Basidiomycota</taxon>
        <taxon>Agaricomycotina</taxon>
        <taxon>Agaricomycetes</taxon>
        <taxon>Agaricomycetidae</taxon>
        <taxon>Agaricales</taxon>
        <taxon>Marasmiineae</taxon>
        <taxon>Mycenaceae</taxon>
        <taxon>Mycena</taxon>
    </lineage>
</organism>
<dbReference type="Proteomes" id="UP000815677">
    <property type="component" value="Unassembled WGS sequence"/>
</dbReference>
<evidence type="ECO:0008006" key="3">
    <source>
        <dbReference type="Google" id="ProtNLM"/>
    </source>
</evidence>
<sequence>MPRRRSCITLPRTVWRQILSQTPWNDFVAASHVSLVPRGVAQKVMAQRIQRFISAILLSPPFSTVNAAEATARFLAMLNETGGVVTGSLPLALLTLCADEDENMRLDNLNVIVPIECIQPWYRYLLEEAGFNWYFSWFLDSNTAHKSPRSPPPRLRPEYRDHVRSFACMHRRDKTITLSGTTSRGVFGALLAGRNTSAMNFLTKDVVYSCYPKLTIDKTALAGWAHFWNALTISNGGITGSTLFWLTQPNPAWYPNDINVVVGAGGTQPLEKLFRSLGWVAEIVPSRLPRVIPYPTVLTMLPYPEHSPWASQTTYFTSSTGDIFTVTETVETFPIRLLLESEHTLQAGILSPAMLILLYPRHIIQGRAIVRGGGVHRRSALDRRLDLGQMRARDITAHSTFYATYSGRCRRNACPGCVRRLRGGRGILFFPWCPARERRDNLAHHASTNFEDGRLALVWSWGVCENYLCPYFRQPRDLFVKETLQWDESETMKSPKLRSIFLKIEAIHRHLPTFPRVFHGYLFPTSCHKPLLVPVPLDLHASDYKTIDDLRIHTWIVTRSQATPRIPIFMPPTVAGGSVAYVNTTARRVHLDGNRSIVVFLQSTTDAQRRNLLLFPITNTAQRAIHGDVLVVCFEGDAIVAPSRFSLDECRTSIQRYAMIIGHTRLTQIRWFTTQPRISQARAVPSARTAL</sequence>
<proteinExistence type="predicted"/>
<protein>
    <recommendedName>
        <fullName evidence="3">F-box domain-containing protein</fullName>
    </recommendedName>
</protein>
<reference evidence="1" key="1">
    <citation type="submission" date="2014-09" db="EMBL/GenBank/DDBJ databases">
        <title>Genome sequence of the luminous mushroom Mycena chlorophos for searching fungal bioluminescence genes.</title>
        <authorList>
            <person name="Tanaka Y."/>
            <person name="Kasuga D."/>
            <person name="Oba Y."/>
            <person name="Hase S."/>
            <person name="Sato K."/>
            <person name="Oba Y."/>
            <person name="Sakakibara Y."/>
        </authorList>
    </citation>
    <scope>NUCLEOTIDE SEQUENCE</scope>
</reference>
<evidence type="ECO:0000313" key="2">
    <source>
        <dbReference type="Proteomes" id="UP000815677"/>
    </source>
</evidence>
<name>A0ABQ0KUE1_MYCCL</name>
<evidence type="ECO:0000313" key="1">
    <source>
        <dbReference type="EMBL" id="GAT42516.1"/>
    </source>
</evidence>
<dbReference type="EMBL" id="DF838040">
    <property type="protein sequence ID" value="GAT42516.1"/>
    <property type="molecule type" value="Genomic_DNA"/>
</dbReference>
<gene>
    <name evidence="1" type="ORF">MCHLO_00229</name>
</gene>
<accession>A0ABQ0KUE1</accession>
<keyword evidence="2" id="KW-1185">Reference proteome</keyword>